<organism evidence="2 3">
    <name type="scientific">Campylobacter jejuni</name>
    <dbReference type="NCBI Taxonomy" id="197"/>
    <lineage>
        <taxon>Bacteria</taxon>
        <taxon>Pseudomonadati</taxon>
        <taxon>Campylobacterota</taxon>
        <taxon>Epsilonproteobacteria</taxon>
        <taxon>Campylobacterales</taxon>
        <taxon>Campylobacteraceae</taxon>
        <taxon>Campylobacter</taxon>
    </lineage>
</organism>
<dbReference type="EMBL" id="JAJUOL010000237">
    <property type="protein sequence ID" value="MCH3852601.1"/>
    <property type="molecule type" value="Genomic_DNA"/>
</dbReference>
<dbReference type="InterPro" id="IPR016163">
    <property type="entry name" value="Ald_DH_C"/>
</dbReference>
<feature type="non-terminal residue" evidence="2">
    <location>
        <position position="1"/>
    </location>
</feature>
<dbReference type="AlphaFoldDB" id="A0AAW5ECJ9"/>
<comment type="caution">
    <text evidence="2">The sequence shown here is derived from an EMBL/GenBank/DDBJ whole genome shotgun (WGS) entry which is preliminary data.</text>
</comment>
<dbReference type="Gene3D" id="3.40.309.10">
    <property type="entry name" value="Aldehyde Dehydrogenase, Chain A, domain 2"/>
    <property type="match status" value="1"/>
</dbReference>
<evidence type="ECO:0000313" key="2">
    <source>
        <dbReference type="EMBL" id="MCH3852601.1"/>
    </source>
</evidence>
<reference evidence="2" key="1">
    <citation type="submission" date="2021-12" db="EMBL/GenBank/DDBJ databases">
        <title>Prevalence of phenicol resistance gene fexA in Campylobacter isolated from poultry supply chain.</title>
        <authorList>
            <person name="Tang B."/>
            <person name="Zheng X."/>
            <person name="Lin J."/>
            <person name="Lin R."/>
            <person name="Yang H."/>
            <person name="Shen Z."/>
            <person name="Xia F."/>
        </authorList>
    </citation>
    <scope>NUCLEOTIDE SEQUENCE</scope>
    <source>
        <strain evidence="2">CJHN2011004</strain>
    </source>
</reference>
<sequence length="89" mass="10099">MFYERNEIMQILAFDDLVDVIIPRGSSNMIQEIASHTKIPLIKQDKGLCHAFVDECANLNMALEIILNAKCQRVSVCNALETLLIHEKI</sequence>
<dbReference type="Proteomes" id="UP001199644">
    <property type="component" value="Unassembled WGS sequence"/>
</dbReference>
<protein>
    <submittedName>
        <fullName evidence="2">Glutamate-5-semialdehyde dehydrogenase</fullName>
    </submittedName>
</protein>
<accession>A0AAW5ECJ9</accession>
<dbReference type="PANTHER" id="PTHR11063">
    <property type="entry name" value="GLUTAMATE SEMIALDEHYDE DEHYDROGENASE"/>
    <property type="match status" value="1"/>
</dbReference>
<feature type="non-terminal residue" evidence="2">
    <location>
        <position position="89"/>
    </location>
</feature>
<evidence type="ECO:0000313" key="3">
    <source>
        <dbReference type="Proteomes" id="UP001199644"/>
    </source>
</evidence>
<dbReference type="PANTHER" id="PTHR11063:SF8">
    <property type="entry name" value="DELTA-1-PYRROLINE-5-CARBOXYLATE SYNTHASE"/>
    <property type="match status" value="1"/>
</dbReference>
<dbReference type="SUPFAM" id="SSF53720">
    <property type="entry name" value="ALDH-like"/>
    <property type="match status" value="1"/>
</dbReference>
<keyword evidence="1" id="KW-0560">Oxidoreductase</keyword>
<proteinExistence type="predicted"/>
<name>A0AAW5ECJ9_CAMJU</name>
<dbReference type="InterPro" id="IPR016162">
    <property type="entry name" value="Ald_DH_N"/>
</dbReference>
<dbReference type="InterPro" id="IPR016161">
    <property type="entry name" value="Ald_DH/histidinol_DH"/>
</dbReference>
<gene>
    <name evidence="2" type="ORF">LZC39_10915</name>
</gene>
<dbReference type="Gene3D" id="3.40.605.10">
    <property type="entry name" value="Aldehyde Dehydrogenase, Chain A, domain 1"/>
    <property type="match status" value="1"/>
</dbReference>
<dbReference type="GO" id="GO:0004350">
    <property type="term" value="F:glutamate-5-semialdehyde dehydrogenase activity"/>
    <property type="evidence" value="ECO:0007669"/>
    <property type="project" value="TreeGrafter"/>
</dbReference>
<evidence type="ECO:0000256" key="1">
    <source>
        <dbReference type="ARBA" id="ARBA00023002"/>
    </source>
</evidence>